<dbReference type="InterPro" id="IPR002208">
    <property type="entry name" value="SecY/SEC61-alpha"/>
</dbReference>
<evidence type="ECO:0000256" key="12">
    <source>
        <dbReference type="RuleBase" id="RU003484"/>
    </source>
</evidence>
<feature type="transmembrane region" description="Helical" evidence="10">
    <location>
        <begin position="20"/>
        <end position="41"/>
    </location>
</feature>
<dbReference type="GO" id="GO:0043952">
    <property type="term" value="P:protein transport by the Sec complex"/>
    <property type="evidence" value="ECO:0007669"/>
    <property type="project" value="UniProtKB-UniRule"/>
</dbReference>
<gene>
    <name evidence="10" type="primary">secY</name>
    <name evidence="14" type="ORF">MICH65_0325</name>
</gene>
<evidence type="ECO:0000313" key="14">
    <source>
        <dbReference type="EMBL" id="QHO63306.1"/>
    </source>
</evidence>
<dbReference type="NCBIfam" id="TIGR00967">
    <property type="entry name" value="3a0501s007"/>
    <property type="match status" value="1"/>
</dbReference>
<dbReference type="InterPro" id="IPR030659">
    <property type="entry name" value="SecY_CS"/>
</dbReference>
<feature type="transmembrane region" description="Helical" evidence="10">
    <location>
        <begin position="146"/>
        <end position="165"/>
    </location>
</feature>
<dbReference type="PROSITE" id="PS00756">
    <property type="entry name" value="SECY_2"/>
    <property type="match status" value="1"/>
</dbReference>
<evidence type="ECO:0000313" key="15">
    <source>
        <dbReference type="Proteomes" id="UP000463983"/>
    </source>
</evidence>
<keyword evidence="7 10" id="KW-0811">Translocation</keyword>
<dbReference type="Gene3D" id="1.10.3370.10">
    <property type="entry name" value="SecY subunit domain"/>
    <property type="match status" value="1"/>
</dbReference>
<keyword evidence="10" id="KW-1003">Cell membrane</keyword>
<dbReference type="InterPro" id="IPR026593">
    <property type="entry name" value="SecY"/>
</dbReference>
<evidence type="ECO:0000256" key="6">
    <source>
        <dbReference type="ARBA" id="ARBA00022989"/>
    </source>
</evidence>
<feature type="transmembrane region" description="Helical" evidence="10">
    <location>
        <begin position="206"/>
        <end position="224"/>
    </location>
</feature>
<name>A0A857N5I0_9BACT</name>
<keyword evidence="6 10" id="KW-1133">Transmembrane helix</keyword>
<evidence type="ECO:0000256" key="10">
    <source>
        <dbReference type="HAMAP-Rule" id="MF_01465"/>
    </source>
</evidence>
<dbReference type="InterPro" id="IPR023201">
    <property type="entry name" value="SecY_dom_sf"/>
</dbReference>
<comment type="subcellular location">
    <subcellularLocation>
        <location evidence="10">Cell membrane</location>
        <topology evidence="10">Multi-pass membrane protein</topology>
    </subcellularLocation>
    <subcellularLocation>
        <location evidence="1 12">Membrane</location>
        <topology evidence="1 12">Multi-pass membrane protein</topology>
    </subcellularLocation>
</comment>
<feature type="transmembrane region" description="Helical" evidence="10">
    <location>
        <begin position="306"/>
        <end position="329"/>
    </location>
</feature>
<dbReference type="EMBL" id="CP047901">
    <property type="protein sequence ID" value="QHO63306.1"/>
    <property type="molecule type" value="Genomic_DNA"/>
</dbReference>
<evidence type="ECO:0000256" key="4">
    <source>
        <dbReference type="ARBA" id="ARBA00022692"/>
    </source>
</evidence>
<dbReference type="Pfam" id="PF00344">
    <property type="entry name" value="SecY"/>
    <property type="match status" value="1"/>
</dbReference>
<feature type="transmembrane region" description="Helical" evidence="10">
    <location>
        <begin position="172"/>
        <end position="194"/>
    </location>
</feature>
<reference evidence="15" key="1">
    <citation type="journal article" date="2020" name="Microorganisms">
        <title>Complete Genome of a Member of a New Bacterial Lineage in the Microgenomates Group Reveals an Unusual Nucleotide Composition Disparity Between Two Strands of DNA and Limited Metabolic Potential.</title>
        <authorList>
            <person name="Kadnikov V.V."/>
            <person name="Mardanov A.V."/>
            <person name="Beletsky A.V."/>
            <person name="Karnachuk O.V."/>
            <person name="Ravin N.V."/>
        </authorList>
    </citation>
    <scope>NUCLEOTIDE SEQUENCE [LARGE SCALE GENOMIC DNA]</scope>
</reference>
<feature type="transmembrane region" description="Helical" evidence="10">
    <location>
        <begin position="117"/>
        <end position="134"/>
    </location>
</feature>
<evidence type="ECO:0000256" key="3">
    <source>
        <dbReference type="ARBA" id="ARBA00022448"/>
    </source>
</evidence>
<keyword evidence="4 10" id="KW-0812">Transmembrane</keyword>
<feature type="transmembrane region" description="Helical" evidence="10">
    <location>
        <begin position="365"/>
        <end position="383"/>
    </location>
</feature>
<organism evidence="14 15">
    <name type="scientific">Candidatus Chazhemtobacterium aquaticus</name>
    <dbReference type="NCBI Taxonomy" id="2715735"/>
    <lineage>
        <taxon>Bacteria</taxon>
        <taxon>Candidatus Chazhemtobacteraceae</taxon>
        <taxon>Candidatus Chazhemtobacterium</taxon>
    </lineage>
</organism>
<comment type="subunit">
    <text evidence="10">Component of the Sec protein translocase complex. Heterotrimer consisting of SecY, SecE and SecG subunits. The heterotrimers can form oligomers, although 1 heterotrimer is thought to be able to translocate proteins. Interacts with the ribosome. Interacts with SecDF, and other proteins may be involved. Interacts with SecA.</text>
</comment>
<dbReference type="RefSeq" id="WP_161931692.1">
    <property type="nucleotide sequence ID" value="NZ_CP047901.1"/>
</dbReference>
<feature type="transmembrane region" description="Helical" evidence="10">
    <location>
        <begin position="389"/>
        <end position="407"/>
    </location>
</feature>
<evidence type="ECO:0000256" key="9">
    <source>
        <dbReference type="ARBA" id="ARBA00039733"/>
    </source>
</evidence>
<dbReference type="AlphaFoldDB" id="A0A857N5I0"/>
<dbReference type="GO" id="GO:0005886">
    <property type="term" value="C:plasma membrane"/>
    <property type="evidence" value="ECO:0007669"/>
    <property type="project" value="UniProtKB-SubCell"/>
</dbReference>
<dbReference type="GO" id="GO:0006605">
    <property type="term" value="P:protein targeting"/>
    <property type="evidence" value="ECO:0007669"/>
    <property type="project" value="UniProtKB-UniRule"/>
</dbReference>
<evidence type="ECO:0000256" key="7">
    <source>
        <dbReference type="ARBA" id="ARBA00023010"/>
    </source>
</evidence>
<dbReference type="SUPFAM" id="SSF103491">
    <property type="entry name" value="Preprotein translocase SecY subunit"/>
    <property type="match status" value="1"/>
</dbReference>
<sequence>MQLLASLRNLWRIPTLRRKLLITLLILLIFRFLAHIPVPGIDRDTLTQLFSTSAFLTLLDVFSGGTLANLSIMALGVNPYINASIMLQMLTMVIPQLEALSQEGDFGRQRINQYTRLLTLPLAIIQSFGLIILLKNQGIALISSPLQIISIMITLTTGTVILMWLGELLTEYGLGNGISIIIFAGIAGRLPISLFQTASVASSQNLTNLLVFALMSLVVIYFVVKTTQAQRQITVQYARRTRLMPTSGGQLTHLPLRLNQAGVIPIIFAVSLMLVPSMLGNFLVSANQPVLQRLGTFFTVNLAPNSWLYILTYFTLVVGFTFFYTAVVFNPEKIADQIKKNGGFIPGVRPGTPTVNYLTYILNRITLVGAAFLGLIAVLPNLAQSVTGISTLAIGGTGLLIVVSVILETSQKVESQLVMHNYDRFL</sequence>
<dbReference type="PROSITE" id="PS00755">
    <property type="entry name" value="SECY_1"/>
    <property type="match status" value="1"/>
</dbReference>
<evidence type="ECO:0000256" key="5">
    <source>
        <dbReference type="ARBA" id="ARBA00022927"/>
    </source>
</evidence>
<dbReference type="PIRSF" id="PIRSF004557">
    <property type="entry name" value="SecY"/>
    <property type="match status" value="1"/>
</dbReference>
<evidence type="ECO:0000256" key="8">
    <source>
        <dbReference type="ARBA" id="ARBA00023136"/>
    </source>
</evidence>
<comment type="similarity">
    <text evidence="2 10 13">Belongs to the SecY/SEC61-alpha family.</text>
</comment>
<proteinExistence type="inferred from homology"/>
<dbReference type="PRINTS" id="PR00303">
    <property type="entry name" value="SECYTRNLCASE"/>
</dbReference>
<dbReference type="KEGG" id="caqa:MICH65_0325"/>
<comment type="function">
    <text evidence="10 11">The central subunit of the protein translocation channel SecYEG. Consists of two halves formed by TMs 1-5 and 6-10. These two domains form a lateral gate at the front which open onto the bilayer between TMs 2 and 7, and are clamped together by SecE at the back. The channel is closed by both a pore ring composed of hydrophobic SecY resides and a short helix (helix 2A) on the extracellular side of the membrane which forms a plug. The plug probably moves laterally to allow the channel to open. The ring and the pore may move independently.</text>
</comment>
<keyword evidence="15" id="KW-1185">Reference proteome</keyword>
<evidence type="ECO:0000256" key="13">
    <source>
        <dbReference type="RuleBase" id="RU004349"/>
    </source>
</evidence>
<evidence type="ECO:0000256" key="1">
    <source>
        <dbReference type="ARBA" id="ARBA00004141"/>
    </source>
</evidence>
<accession>A0A857N5I0</accession>
<evidence type="ECO:0000256" key="11">
    <source>
        <dbReference type="RuleBase" id="RU000537"/>
    </source>
</evidence>
<dbReference type="Proteomes" id="UP000463983">
    <property type="component" value="Chromosome"/>
</dbReference>
<keyword evidence="8 10" id="KW-0472">Membrane</keyword>
<feature type="transmembrane region" description="Helical" evidence="10">
    <location>
        <begin position="263"/>
        <end position="286"/>
    </location>
</feature>
<dbReference type="GO" id="GO:0065002">
    <property type="term" value="P:intracellular protein transmembrane transport"/>
    <property type="evidence" value="ECO:0007669"/>
    <property type="project" value="UniProtKB-UniRule"/>
</dbReference>
<dbReference type="HAMAP" id="MF_01465">
    <property type="entry name" value="SecY"/>
    <property type="match status" value="1"/>
</dbReference>
<protein>
    <recommendedName>
        <fullName evidence="9 10">Protein translocase subunit SecY</fullName>
    </recommendedName>
</protein>
<feature type="transmembrane region" description="Helical" evidence="10">
    <location>
        <begin position="61"/>
        <end position="81"/>
    </location>
</feature>
<keyword evidence="5 10" id="KW-0653">Protein transport</keyword>
<evidence type="ECO:0000256" key="2">
    <source>
        <dbReference type="ARBA" id="ARBA00005751"/>
    </source>
</evidence>
<dbReference type="PANTHER" id="PTHR10906">
    <property type="entry name" value="SECY/SEC61-ALPHA FAMILY MEMBER"/>
    <property type="match status" value="1"/>
</dbReference>
<keyword evidence="3 10" id="KW-0813">Transport</keyword>
<dbReference type="FunFam" id="1.10.3370.10:FF:000001">
    <property type="entry name" value="Preprotein translocase subunit SecY"/>
    <property type="match status" value="1"/>
</dbReference>